<keyword evidence="6 17" id="KW-1133">Transmembrane helix</keyword>
<keyword evidence="5 16" id="KW-0812">Transmembrane</keyword>
<evidence type="ECO:0000256" key="15">
    <source>
        <dbReference type="ARBA" id="ARBA00045639"/>
    </source>
</evidence>
<keyword evidence="10 16" id="KW-0675">Receptor</keyword>
<reference evidence="19" key="3">
    <citation type="submission" date="2025-09" db="UniProtKB">
        <authorList>
            <consortium name="Ensembl"/>
        </authorList>
    </citation>
    <scope>IDENTIFICATION</scope>
</reference>
<dbReference type="GeneTree" id="ENSGT01050000244848"/>
<evidence type="ECO:0000256" key="8">
    <source>
        <dbReference type="ARBA" id="ARBA00023136"/>
    </source>
</evidence>
<keyword evidence="7 16" id="KW-0297">G-protein coupled receptor</keyword>
<organism evidence="19 20">
    <name type="scientific">Peromyscus maniculatus bairdii</name>
    <name type="common">Prairie deer mouse</name>
    <dbReference type="NCBI Taxonomy" id="230844"/>
    <lineage>
        <taxon>Eukaryota</taxon>
        <taxon>Metazoa</taxon>
        <taxon>Chordata</taxon>
        <taxon>Craniata</taxon>
        <taxon>Vertebrata</taxon>
        <taxon>Euteleostomi</taxon>
        <taxon>Mammalia</taxon>
        <taxon>Eutheria</taxon>
        <taxon>Euarchontoglires</taxon>
        <taxon>Glires</taxon>
        <taxon>Rodentia</taxon>
        <taxon>Myomorpha</taxon>
        <taxon>Muroidea</taxon>
        <taxon>Cricetidae</taxon>
        <taxon>Neotominae</taxon>
        <taxon>Peromyscus</taxon>
    </lineage>
</organism>
<keyword evidence="11" id="KW-0325">Glycoprotein</keyword>
<evidence type="ECO:0000256" key="7">
    <source>
        <dbReference type="ARBA" id="ARBA00023040"/>
    </source>
</evidence>
<evidence type="ECO:0000313" key="20">
    <source>
        <dbReference type="Proteomes" id="UP000694547"/>
    </source>
</evidence>
<dbReference type="InterPro" id="IPR017452">
    <property type="entry name" value="GPCR_Rhodpsn_7TM"/>
</dbReference>
<dbReference type="GO" id="GO:0016494">
    <property type="term" value="F:C-X-C chemokine receptor activity"/>
    <property type="evidence" value="ECO:0007669"/>
    <property type="project" value="InterPro"/>
</dbReference>
<evidence type="ECO:0000256" key="16">
    <source>
        <dbReference type="RuleBase" id="RU000688"/>
    </source>
</evidence>
<dbReference type="PROSITE" id="PS50262">
    <property type="entry name" value="G_PROTEIN_RECEP_F1_2"/>
    <property type="match status" value="1"/>
</dbReference>
<feature type="transmembrane region" description="Helical" evidence="17">
    <location>
        <begin position="161"/>
        <end position="182"/>
    </location>
</feature>
<proteinExistence type="inferred from homology"/>
<dbReference type="Ensembl" id="ENSPEMT00000018492.2">
    <property type="protein sequence ID" value="ENSPEMP00000014223.1"/>
    <property type="gene ID" value="ENSPEMG00000014090.2"/>
</dbReference>
<keyword evidence="4" id="KW-0145">Chemotaxis</keyword>
<keyword evidence="9" id="KW-1015">Disulfide bond</keyword>
<name>A0A6J0CHX9_PERMB</name>
<comment type="function">
    <text evidence="15">Receptor to interleukin-8, which is a powerful neutrophils chemotactic factor. Binding of IL-8 to the receptor causes activation of neutrophils. This response is mediated via a G-protein that activates a phosphatidylinositol-calcium second messenger system.</text>
</comment>
<evidence type="ECO:0000313" key="19">
    <source>
        <dbReference type="Ensembl" id="ENSPEMP00000014223.1"/>
    </source>
</evidence>
<evidence type="ECO:0000256" key="12">
    <source>
        <dbReference type="ARBA" id="ARBA00023224"/>
    </source>
</evidence>
<feature type="transmembrane region" description="Helical" evidence="17">
    <location>
        <begin position="295"/>
        <end position="317"/>
    </location>
</feature>
<evidence type="ECO:0000256" key="17">
    <source>
        <dbReference type="SAM" id="Phobius"/>
    </source>
</evidence>
<sequence>MAKAEYFFWTTPDNMTWDDFEKKFGNISGTPPTGDYFSPCKRVPITNRQALVVFYALVSLLSLLGNLLVMLVIWYRRRSCSVTDVYVLNLAVADLLFSLTLPFWAVSKWKGWIFGTPLCKVVSLVKEVNFFSGILLLACISVDRYLAIVHATRTLTRRRHLVKFLCLGIWGLSLILSLPFAIFRQAYTPYSSATICYEVLGEATTNFRIMLRGLSHTFGFLLPLLVMVCCYGFTLRMLFKARTGRKHRAMWVIFVVVLVFLLCWLPYNLVLLSDTLLGTGWIEDTCKRRNDIDQALYVTEILALSHSCLNPVIYAFVGQHFRHEFLKILANCGLVRKAFLTHCHAAFHASHTVC</sequence>
<feature type="transmembrane region" description="Helical" evidence="17">
    <location>
        <begin position="52"/>
        <end position="74"/>
    </location>
</feature>
<dbReference type="GO" id="GO:0019957">
    <property type="term" value="F:C-C chemokine binding"/>
    <property type="evidence" value="ECO:0007669"/>
    <property type="project" value="TreeGrafter"/>
</dbReference>
<dbReference type="OrthoDB" id="9946013at2759"/>
<feature type="transmembrane region" description="Helical" evidence="17">
    <location>
        <begin position="86"/>
        <end position="105"/>
    </location>
</feature>
<evidence type="ECO:0000256" key="9">
    <source>
        <dbReference type="ARBA" id="ARBA00023157"/>
    </source>
</evidence>
<evidence type="ECO:0000256" key="13">
    <source>
        <dbReference type="ARBA" id="ARBA00033469"/>
    </source>
</evidence>
<dbReference type="GO" id="GO:0016493">
    <property type="term" value="F:C-C chemokine receptor activity"/>
    <property type="evidence" value="ECO:0007669"/>
    <property type="project" value="TreeGrafter"/>
</dbReference>
<dbReference type="InterPro" id="IPR050119">
    <property type="entry name" value="CCR1-9-like"/>
</dbReference>
<keyword evidence="8 17" id="KW-0472">Membrane</keyword>
<dbReference type="GO" id="GO:0009897">
    <property type="term" value="C:external side of plasma membrane"/>
    <property type="evidence" value="ECO:0007669"/>
    <property type="project" value="TreeGrafter"/>
</dbReference>
<dbReference type="InterPro" id="IPR000276">
    <property type="entry name" value="GPCR_Rhodpsn"/>
</dbReference>
<keyword evidence="20" id="KW-1185">Reference proteome</keyword>
<comment type="similarity">
    <text evidence="16">Belongs to the G-protein coupled receptor 1 family.</text>
</comment>
<dbReference type="GO" id="GO:0007204">
    <property type="term" value="P:positive regulation of cytosolic calcium ion concentration"/>
    <property type="evidence" value="ECO:0007669"/>
    <property type="project" value="TreeGrafter"/>
</dbReference>
<dbReference type="PANTHER" id="PTHR10489:SF916">
    <property type="entry name" value="C-X-C CHEMOKINE RECEPTOR TYPE 1"/>
    <property type="match status" value="1"/>
</dbReference>
<dbReference type="PROSITE" id="PS00237">
    <property type="entry name" value="G_PROTEIN_RECEP_F1_1"/>
    <property type="match status" value="1"/>
</dbReference>
<dbReference type="RefSeq" id="XP_042116068.1">
    <property type="nucleotide sequence ID" value="XM_042260134.2"/>
</dbReference>
<evidence type="ECO:0000256" key="2">
    <source>
        <dbReference type="ARBA" id="ARBA00020036"/>
    </source>
</evidence>
<reference evidence="19 20" key="1">
    <citation type="submission" date="2018-10" db="EMBL/GenBank/DDBJ databases">
        <title>Improved assembly of the deer mouse Peromyscus maniculatus genome.</title>
        <authorList>
            <person name="Lassance J.-M."/>
            <person name="Hoekstra H.E."/>
        </authorList>
    </citation>
    <scope>NUCLEOTIDE SEQUENCE [LARGE SCALE GENOMIC DNA]</scope>
</reference>
<dbReference type="InterPro" id="IPR000174">
    <property type="entry name" value="Chemokine_CXCR_1/2"/>
</dbReference>
<reference evidence="19" key="2">
    <citation type="submission" date="2025-08" db="UniProtKB">
        <authorList>
            <consortium name="Ensembl"/>
        </authorList>
    </citation>
    <scope>IDENTIFICATION</scope>
</reference>
<dbReference type="Pfam" id="PF00001">
    <property type="entry name" value="7tm_1"/>
    <property type="match status" value="1"/>
</dbReference>
<dbReference type="PRINTS" id="PR00237">
    <property type="entry name" value="GPCRRHODOPSN"/>
</dbReference>
<dbReference type="SUPFAM" id="SSF81321">
    <property type="entry name" value="Family A G protein-coupled receptor-like"/>
    <property type="match status" value="1"/>
</dbReference>
<comment type="subunit">
    <text evidence="14">Interacts with IL8. Interacts with GNAI2.</text>
</comment>
<evidence type="ECO:0000256" key="4">
    <source>
        <dbReference type="ARBA" id="ARBA00022500"/>
    </source>
</evidence>
<evidence type="ECO:0000256" key="11">
    <source>
        <dbReference type="ARBA" id="ARBA00023180"/>
    </source>
</evidence>
<evidence type="ECO:0000256" key="3">
    <source>
        <dbReference type="ARBA" id="ARBA00022475"/>
    </source>
</evidence>
<dbReference type="PANTHER" id="PTHR10489">
    <property type="entry name" value="CELL ADHESION MOLECULE"/>
    <property type="match status" value="1"/>
</dbReference>
<accession>A0A6J0CHX9</accession>
<keyword evidence="3" id="KW-1003">Cell membrane</keyword>
<comment type="subcellular location">
    <subcellularLocation>
        <location evidence="1">Cell membrane</location>
        <topology evidence="1">Multi-pass membrane protein</topology>
    </subcellularLocation>
</comment>
<feature type="transmembrane region" description="Helical" evidence="17">
    <location>
        <begin position="130"/>
        <end position="149"/>
    </location>
</feature>
<gene>
    <name evidence="19" type="primary">LOC102912080</name>
</gene>
<protein>
    <recommendedName>
        <fullName evidence="2">C-X-C chemokine receptor type 1</fullName>
    </recommendedName>
    <alternativeName>
        <fullName evidence="13">High affinity interleukin-8 receptor A</fullName>
    </alternativeName>
</protein>
<dbReference type="RefSeq" id="XP_015841908.1">
    <property type="nucleotide sequence ID" value="XM_015986422.3"/>
</dbReference>
<dbReference type="Proteomes" id="UP000694547">
    <property type="component" value="Chromosome 13"/>
</dbReference>
<dbReference type="GO" id="GO:0019722">
    <property type="term" value="P:calcium-mediated signaling"/>
    <property type="evidence" value="ECO:0007669"/>
    <property type="project" value="TreeGrafter"/>
</dbReference>
<evidence type="ECO:0000259" key="18">
    <source>
        <dbReference type="PROSITE" id="PS50262"/>
    </source>
</evidence>
<evidence type="ECO:0000256" key="6">
    <source>
        <dbReference type="ARBA" id="ARBA00022989"/>
    </source>
</evidence>
<keyword evidence="12 16" id="KW-0807">Transducer</keyword>
<dbReference type="GeneID" id="102912080"/>
<dbReference type="GO" id="GO:0030593">
    <property type="term" value="P:neutrophil chemotaxis"/>
    <property type="evidence" value="ECO:0007669"/>
    <property type="project" value="TreeGrafter"/>
</dbReference>
<feature type="transmembrane region" description="Helical" evidence="17">
    <location>
        <begin position="220"/>
        <end position="239"/>
    </location>
</feature>
<dbReference type="Gene3D" id="1.20.1070.10">
    <property type="entry name" value="Rhodopsin 7-helix transmembrane proteins"/>
    <property type="match status" value="1"/>
</dbReference>
<dbReference type="GO" id="GO:0006955">
    <property type="term" value="P:immune response"/>
    <property type="evidence" value="ECO:0007669"/>
    <property type="project" value="TreeGrafter"/>
</dbReference>
<dbReference type="PRINTS" id="PR00427">
    <property type="entry name" value="INTRLEUKIN8R"/>
</dbReference>
<dbReference type="AlphaFoldDB" id="A0A6J0CHX9"/>
<feature type="domain" description="G-protein coupled receptors family 1 profile" evidence="18">
    <location>
        <begin position="65"/>
        <end position="314"/>
    </location>
</feature>
<evidence type="ECO:0000256" key="10">
    <source>
        <dbReference type="ARBA" id="ARBA00023170"/>
    </source>
</evidence>
<evidence type="ECO:0000256" key="1">
    <source>
        <dbReference type="ARBA" id="ARBA00004651"/>
    </source>
</evidence>
<evidence type="ECO:0000256" key="5">
    <source>
        <dbReference type="ARBA" id="ARBA00022692"/>
    </source>
</evidence>
<dbReference type="RefSeq" id="XP_042116067.1">
    <property type="nucleotide sequence ID" value="XM_042260133.2"/>
</dbReference>
<evidence type="ECO:0000256" key="14">
    <source>
        <dbReference type="ARBA" id="ARBA00034130"/>
    </source>
</evidence>
<feature type="transmembrane region" description="Helical" evidence="17">
    <location>
        <begin position="251"/>
        <end position="267"/>
    </location>
</feature>